<dbReference type="SUPFAM" id="SSF82866">
    <property type="entry name" value="Multidrug efflux transporter AcrB transmembrane domain"/>
    <property type="match status" value="2"/>
</dbReference>
<keyword evidence="7 9" id="KW-1133">Transmembrane helix</keyword>
<name>A0A1H3DGQ2_9PSED</name>
<feature type="transmembrane region" description="Helical" evidence="9">
    <location>
        <begin position="369"/>
        <end position="389"/>
    </location>
</feature>
<reference evidence="11" key="1">
    <citation type="submission" date="2016-10" db="EMBL/GenBank/DDBJ databases">
        <authorList>
            <person name="Varghese N."/>
            <person name="Submissions S."/>
        </authorList>
    </citation>
    <scope>NUCLEOTIDE SEQUENCE [LARGE SCALE GENOMIC DNA]</scope>
    <source>
        <strain evidence="11">NRRL B-59562</strain>
    </source>
</reference>
<evidence type="ECO:0000256" key="7">
    <source>
        <dbReference type="ARBA" id="ARBA00022989"/>
    </source>
</evidence>
<dbReference type="AlphaFoldDB" id="A0A1H3DGQ2"/>
<dbReference type="STRING" id="1007099.SAMN05216287_3410"/>
<evidence type="ECO:0000256" key="8">
    <source>
        <dbReference type="ARBA" id="ARBA00023136"/>
    </source>
</evidence>
<dbReference type="GO" id="GO:0015562">
    <property type="term" value="F:efflux transmembrane transporter activity"/>
    <property type="evidence" value="ECO:0007669"/>
    <property type="project" value="InterPro"/>
</dbReference>
<feature type="transmembrane region" description="Helical" evidence="9">
    <location>
        <begin position="908"/>
        <end position="930"/>
    </location>
</feature>
<keyword evidence="6 9" id="KW-0812">Transmembrane</keyword>
<dbReference type="PANTHER" id="PTHR32063">
    <property type="match status" value="1"/>
</dbReference>
<feature type="transmembrane region" description="Helical" evidence="9">
    <location>
        <begin position="440"/>
        <end position="460"/>
    </location>
</feature>
<dbReference type="PANTHER" id="PTHR32063:SF11">
    <property type="entry name" value="CATION OR DRUG EFFLUX SYSTEM PROTEIN"/>
    <property type="match status" value="1"/>
</dbReference>
<evidence type="ECO:0000256" key="9">
    <source>
        <dbReference type="RuleBase" id="RU364070"/>
    </source>
</evidence>
<comment type="similarity">
    <text evidence="2 9">Belongs to the resistance-nodulation-cell division (RND) (TC 2.A.6) family.</text>
</comment>
<feature type="transmembrane region" description="Helical" evidence="9">
    <location>
        <begin position="1021"/>
        <end position="1043"/>
    </location>
</feature>
<dbReference type="InterPro" id="IPR001036">
    <property type="entry name" value="Acrflvin-R"/>
</dbReference>
<dbReference type="FunFam" id="3.30.70.1430:FF:000001">
    <property type="entry name" value="Efflux pump membrane transporter"/>
    <property type="match status" value="1"/>
</dbReference>
<feature type="transmembrane region" description="Helical" evidence="9">
    <location>
        <begin position="395"/>
        <end position="419"/>
    </location>
</feature>
<feature type="transmembrane region" description="Helical" evidence="9">
    <location>
        <begin position="543"/>
        <end position="565"/>
    </location>
</feature>
<feature type="transmembrane region" description="Helical" evidence="9">
    <location>
        <begin position="12"/>
        <end position="34"/>
    </location>
</feature>
<keyword evidence="5 9" id="KW-0997">Cell inner membrane</keyword>
<dbReference type="SUPFAM" id="SSF82714">
    <property type="entry name" value="Multidrug efflux transporter AcrB TolC docking domain, DN and DC subdomains"/>
    <property type="match status" value="2"/>
</dbReference>
<dbReference type="NCBIfam" id="TIGR00915">
    <property type="entry name" value="2A0602"/>
    <property type="match status" value="1"/>
</dbReference>
<dbReference type="OrthoDB" id="9757904at2"/>
<comment type="subcellular location">
    <subcellularLocation>
        <location evidence="1 9">Cell inner membrane</location>
        <topology evidence="1 9">Multi-pass membrane protein</topology>
    </subcellularLocation>
</comment>
<protein>
    <recommendedName>
        <fullName evidence="9">Efflux pump membrane transporter</fullName>
    </recommendedName>
</protein>
<feature type="transmembrane region" description="Helical" evidence="9">
    <location>
        <begin position="883"/>
        <end position="901"/>
    </location>
</feature>
<keyword evidence="11" id="KW-1185">Reference proteome</keyword>
<dbReference type="EMBL" id="FNNU01000005">
    <property type="protein sequence ID" value="SDX65288.1"/>
    <property type="molecule type" value="Genomic_DNA"/>
</dbReference>
<evidence type="ECO:0000256" key="6">
    <source>
        <dbReference type="ARBA" id="ARBA00022692"/>
    </source>
</evidence>
<dbReference type="Pfam" id="PF00873">
    <property type="entry name" value="ACR_tran"/>
    <property type="match status" value="1"/>
</dbReference>
<dbReference type="Gene3D" id="3.30.70.1320">
    <property type="entry name" value="Multidrug efflux transporter AcrB pore domain like"/>
    <property type="match status" value="1"/>
</dbReference>
<evidence type="ECO:0000256" key="2">
    <source>
        <dbReference type="ARBA" id="ARBA00010942"/>
    </source>
</evidence>
<dbReference type="Gene3D" id="3.30.70.1440">
    <property type="entry name" value="Multidrug efflux transporter AcrB pore domain"/>
    <property type="match status" value="1"/>
</dbReference>
<feature type="transmembrane region" description="Helical" evidence="9">
    <location>
        <begin position="936"/>
        <end position="959"/>
    </location>
</feature>
<accession>A0A1H3DGQ2</accession>
<dbReference type="PRINTS" id="PR00702">
    <property type="entry name" value="ACRIFLAVINRP"/>
</dbReference>
<dbReference type="InterPro" id="IPR027463">
    <property type="entry name" value="AcrB_DN_DC_subdom"/>
</dbReference>
<dbReference type="FunFam" id="3.30.2090.10:FF:000001">
    <property type="entry name" value="Efflux pump membrane transporter"/>
    <property type="match status" value="1"/>
</dbReference>
<dbReference type="Proteomes" id="UP000243778">
    <property type="component" value="Unassembled WGS sequence"/>
</dbReference>
<dbReference type="Gene3D" id="3.30.2090.10">
    <property type="entry name" value="Multidrug efflux transporter AcrB TolC docking domain, DN and DC subdomains"/>
    <property type="match status" value="2"/>
</dbReference>
<dbReference type="Gene3D" id="1.20.1640.10">
    <property type="entry name" value="Multidrug efflux transporter AcrB transmembrane domain"/>
    <property type="match status" value="2"/>
</dbReference>
<evidence type="ECO:0000313" key="10">
    <source>
        <dbReference type="EMBL" id="SDX65288.1"/>
    </source>
</evidence>
<keyword evidence="4" id="KW-1003">Cell membrane</keyword>
<organism evidence="10 11">
    <name type="scientific">Pseudomonas kuykendallii</name>
    <dbReference type="NCBI Taxonomy" id="1007099"/>
    <lineage>
        <taxon>Bacteria</taxon>
        <taxon>Pseudomonadati</taxon>
        <taxon>Pseudomonadota</taxon>
        <taxon>Gammaproteobacteria</taxon>
        <taxon>Pseudomonadales</taxon>
        <taxon>Pseudomonadaceae</taxon>
        <taxon>Pseudomonas</taxon>
    </lineage>
</organism>
<evidence type="ECO:0000256" key="5">
    <source>
        <dbReference type="ARBA" id="ARBA00022519"/>
    </source>
</evidence>
<dbReference type="GO" id="GO:0042910">
    <property type="term" value="F:xenobiotic transmembrane transporter activity"/>
    <property type="evidence" value="ECO:0007669"/>
    <property type="project" value="TreeGrafter"/>
</dbReference>
<feature type="transmembrane region" description="Helical" evidence="9">
    <location>
        <begin position="472"/>
        <end position="499"/>
    </location>
</feature>
<dbReference type="GO" id="GO:0005886">
    <property type="term" value="C:plasma membrane"/>
    <property type="evidence" value="ECO:0007669"/>
    <property type="project" value="UniProtKB-SubCell"/>
</dbReference>
<evidence type="ECO:0000313" key="11">
    <source>
        <dbReference type="Proteomes" id="UP000243778"/>
    </source>
</evidence>
<dbReference type="GO" id="GO:0009636">
    <property type="term" value="P:response to toxic substance"/>
    <property type="evidence" value="ECO:0007669"/>
    <property type="project" value="UniProtKB-ARBA"/>
</dbReference>
<evidence type="ECO:0000256" key="4">
    <source>
        <dbReference type="ARBA" id="ARBA00022475"/>
    </source>
</evidence>
<dbReference type="FunFam" id="3.30.2090.10:FF:000007">
    <property type="entry name" value="Efflux pump membrane transporter"/>
    <property type="match status" value="1"/>
</dbReference>
<dbReference type="NCBIfam" id="NF000282">
    <property type="entry name" value="RND_permease_1"/>
    <property type="match status" value="1"/>
</dbReference>
<dbReference type="SUPFAM" id="SSF82693">
    <property type="entry name" value="Multidrug efflux transporter AcrB pore domain, PN1, PN2, PC1 and PC2 subdomains"/>
    <property type="match status" value="4"/>
</dbReference>
<feature type="transmembrane region" description="Helical" evidence="9">
    <location>
        <begin position="980"/>
        <end position="1001"/>
    </location>
</feature>
<dbReference type="RefSeq" id="WP_090230789.1">
    <property type="nucleotide sequence ID" value="NZ_FNNU01000005.1"/>
</dbReference>
<gene>
    <name evidence="10" type="ORF">SAMN05216287_3410</name>
</gene>
<keyword evidence="3 9" id="KW-0813">Transport</keyword>
<keyword evidence="8 9" id="KW-0472">Membrane</keyword>
<dbReference type="FunFam" id="1.20.1640.10:FF:000001">
    <property type="entry name" value="Efflux pump membrane transporter"/>
    <property type="match status" value="1"/>
</dbReference>
<dbReference type="Gene3D" id="3.30.70.1430">
    <property type="entry name" value="Multidrug efflux transporter AcrB pore domain"/>
    <property type="match status" value="2"/>
</dbReference>
<dbReference type="InterPro" id="IPR004764">
    <property type="entry name" value="MdtF-like"/>
</dbReference>
<sequence length="1058" mass="114813">MNFSQFFIQRPIFAAVLSLIILIGGAISLFQLPISEYPEVVPPTVVVRANFPGANPKVIGETVAAPLEQAITGVEGMLYMSSQATADGKMTLTVTFALGTDLDNAQVQVQNRVTRTQPKLPEEVTRIGITVDKSSPELTMVVHLTSPDDRYDMLYLSNYAVLNVKDELARLGGVGDVQLFGLGEYSLRVWLDPAKVAQRNLTATDVVTAIREQNRQVAAGQLGAPPSPGDTSFQLSVNTQGRLVSEEEFENIIIRSGPNGEITRLRDIARVELGSAQYALRSLLDNQPAVAIPIFQRPGSNAIEVSNQVRAKMAELKKSFPQGMDYSIVYDPTIFVRGSIEAVVHTLFEALLLVVLVVILFLQTWRASIIPLAAVPVSLIGTFAVMHMFGFSLNALSLFGLVLAIGIVVDDAIVVVENVERNIGLGLKPVEATKKAMGEVTGPIIATALVLCAVFVPTAFISGLTGQFYKQFALTIAISTIISAFNSLTLSPALAAVLLRDHDAPKDRFSRVLDTIFGGWLFRPFNRFFDRASNGYVGTVKRVLRGSGIALVVYLGLLGLGWAGFASTPTGFVPQQDKQYLVAFAQLPDAASLDRTESVIRKMSELALKNPGIDHSVAFPGLNINGFTNSPNSGVVFFALKDFDQRKDPSLSAASIVADMNAQYAGIQDAYIAIFPPPPVMGLGTIGGFRLQVQDRGNLGYDELYKQTQNVINKARQLPELAPMSVFSSYQVNVPQVEAAIDRDKAKTHGVAISDIFDTLQVYLGSLYANDFNRFGRTYQVNVQAEQQFRLEPEQIGQLKVRNDRGEMIPLSSFVKVDGTSGPDRVMHYNGFVTAEINGAPAPGYSSGQAEAAISRLLKEELPIGITYEWTDLTYQQILAGNTALFVFPLCVLLAFLVLAAQYESWSLPLAVILIVPMTLVSAISGVILSGGDNNIFTQIGLIVLVGLACKNAILIVEFAKDKQEEGMDRMAAILEACRLRLRPILMTSIAFIMGVVPLVLSSGAGAEMRHAMGVAVFSGMLGVTFFGLLLTPVFYVLIRAFVEKREARKARSQELHA</sequence>
<feature type="transmembrane region" description="Helical" evidence="9">
    <location>
        <begin position="342"/>
        <end position="362"/>
    </location>
</feature>
<evidence type="ECO:0000256" key="3">
    <source>
        <dbReference type="ARBA" id="ARBA00022448"/>
    </source>
</evidence>
<proteinExistence type="inferred from homology"/>
<evidence type="ECO:0000256" key="1">
    <source>
        <dbReference type="ARBA" id="ARBA00004429"/>
    </source>
</evidence>